<evidence type="ECO:0000313" key="4">
    <source>
        <dbReference type="Proteomes" id="UP001153269"/>
    </source>
</evidence>
<accession>A0A9N7UI96</accession>
<name>A0A9N7UI96_PLEPL</name>
<keyword evidence="4" id="KW-1185">Reference proteome</keyword>
<sequence>MASSPLAALPGNVRRRLLWVREGPTVPRVLLTADPKRFSSLFPLFPHTADSDIGYPHHLIHAYAPAQSLYCAHSPPRTPRSVSSSSLGRVRDTLRLSRWCDRGEYVKIMRAVWCFMVFAAVGERLAVSGVDRSPAQDGGMWGWFTPAGRPDSGDTAAEITHPKWLVQQTESEEEVAQDFFDTRVKNSTGDTRLWQLSTRDVSRTNTHPTTKPLHLAQTCFRVAAFGHTFTLDLELNHHLLSSEYVERHFNQDGRPAESVSGWRERGEGRETLQSGQIVAQLDGGLTLCLWT</sequence>
<reference evidence="3" key="1">
    <citation type="submission" date="2020-03" db="EMBL/GenBank/DDBJ databases">
        <authorList>
            <person name="Weist P."/>
        </authorList>
    </citation>
    <scope>NUCLEOTIDE SEQUENCE</scope>
</reference>
<keyword evidence="1" id="KW-1015">Disulfide bond</keyword>
<dbReference type="Proteomes" id="UP001153269">
    <property type="component" value="Unassembled WGS sequence"/>
</dbReference>
<dbReference type="Pfam" id="PF01562">
    <property type="entry name" value="Pep_M12B_propep"/>
    <property type="match status" value="1"/>
</dbReference>
<gene>
    <name evidence="3" type="ORF">PLEPLA_LOCUS19447</name>
</gene>
<dbReference type="EMBL" id="CADEAL010001335">
    <property type="protein sequence ID" value="CAB1431391.1"/>
    <property type="molecule type" value="Genomic_DNA"/>
</dbReference>
<evidence type="ECO:0000256" key="1">
    <source>
        <dbReference type="ARBA" id="ARBA00023157"/>
    </source>
</evidence>
<protein>
    <recommendedName>
        <fullName evidence="2">Peptidase M12B propeptide domain-containing protein</fullName>
    </recommendedName>
</protein>
<comment type="caution">
    <text evidence="3">The sequence shown here is derived from an EMBL/GenBank/DDBJ whole genome shotgun (WGS) entry which is preliminary data.</text>
</comment>
<organism evidence="3 4">
    <name type="scientific">Pleuronectes platessa</name>
    <name type="common">European plaice</name>
    <dbReference type="NCBI Taxonomy" id="8262"/>
    <lineage>
        <taxon>Eukaryota</taxon>
        <taxon>Metazoa</taxon>
        <taxon>Chordata</taxon>
        <taxon>Craniata</taxon>
        <taxon>Vertebrata</taxon>
        <taxon>Euteleostomi</taxon>
        <taxon>Actinopterygii</taxon>
        <taxon>Neopterygii</taxon>
        <taxon>Teleostei</taxon>
        <taxon>Neoteleostei</taxon>
        <taxon>Acanthomorphata</taxon>
        <taxon>Carangaria</taxon>
        <taxon>Pleuronectiformes</taxon>
        <taxon>Pleuronectoidei</taxon>
        <taxon>Pleuronectidae</taxon>
        <taxon>Pleuronectes</taxon>
    </lineage>
</organism>
<dbReference type="AlphaFoldDB" id="A0A9N7UI96"/>
<feature type="domain" description="Peptidase M12B propeptide" evidence="2">
    <location>
        <begin position="197"/>
        <end position="255"/>
    </location>
</feature>
<evidence type="ECO:0000313" key="3">
    <source>
        <dbReference type="EMBL" id="CAB1431391.1"/>
    </source>
</evidence>
<dbReference type="InterPro" id="IPR002870">
    <property type="entry name" value="Peptidase_M12B_N"/>
</dbReference>
<evidence type="ECO:0000259" key="2">
    <source>
        <dbReference type="Pfam" id="PF01562"/>
    </source>
</evidence>
<proteinExistence type="predicted"/>